<dbReference type="SUPFAM" id="SSF54768">
    <property type="entry name" value="dsRNA-binding domain-like"/>
    <property type="match status" value="1"/>
</dbReference>
<dbReference type="CDD" id="cd10845">
    <property type="entry name" value="DSRM_RNAse_III_family"/>
    <property type="match status" value="1"/>
</dbReference>
<dbReference type="GO" id="GO:0008033">
    <property type="term" value="P:tRNA processing"/>
    <property type="evidence" value="ECO:0007669"/>
    <property type="project" value="UniProtKB-KW"/>
</dbReference>
<evidence type="ECO:0000259" key="17">
    <source>
        <dbReference type="PROSITE" id="PS50142"/>
    </source>
</evidence>
<dbReference type="PANTHER" id="PTHR11207">
    <property type="entry name" value="RIBONUCLEASE III"/>
    <property type="match status" value="1"/>
</dbReference>
<evidence type="ECO:0000256" key="5">
    <source>
        <dbReference type="ARBA" id="ARBA00022490"/>
    </source>
</evidence>
<dbReference type="InterPro" id="IPR000999">
    <property type="entry name" value="RNase_III_dom"/>
</dbReference>
<dbReference type="GO" id="GO:0004525">
    <property type="term" value="F:ribonuclease III activity"/>
    <property type="evidence" value="ECO:0007669"/>
    <property type="project" value="UniProtKB-UniRule"/>
</dbReference>
<dbReference type="InterPro" id="IPR014720">
    <property type="entry name" value="dsRBD_dom"/>
</dbReference>
<evidence type="ECO:0000256" key="4">
    <source>
        <dbReference type="ARBA" id="ARBA00011738"/>
    </source>
</evidence>
<keyword evidence="13 15" id="KW-0460">Magnesium</keyword>
<dbReference type="HAMAP" id="MF_00104">
    <property type="entry name" value="RNase_III"/>
    <property type="match status" value="1"/>
</dbReference>
<feature type="binding site" evidence="15">
    <location>
        <position position="128"/>
    </location>
    <ligand>
        <name>Mg(2+)</name>
        <dbReference type="ChEBI" id="CHEBI:18420"/>
    </ligand>
</feature>
<dbReference type="Pfam" id="PF00035">
    <property type="entry name" value="dsrm"/>
    <property type="match status" value="1"/>
</dbReference>
<evidence type="ECO:0000259" key="16">
    <source>
        <dbReference type="PROSITE" id="PS50137"/>
    </source>
</evidence>
<evidence type="ECO:0000256" key="7">
    <source>
        <dbReference type="ARBA" id="ARBA00022664"/>
    </source>
</evidence>
<dbReference type="FunFam" id="3.30.160.20:FF:000003">
    <property type="entry name" value="Ribonuclease 3"/>
    <property type="match status" value="1"/>
</dbReference>
<evidence type="ECO:0000256" key="8">
    <source>
        <dbReference type="ARBA" id="ARBA00022694"/>
    </source>
</evidence>
<gene>
    <name evidence="15" type="primary">rnc</name>
    <name evidence="18" type="ORF">CLV39_1193</name>
</gene>
<keyword evidence="12 15" id="KW-0378">Hydrolase</keyword>
<dbReference type="Pfam" id="PF14622">
    <property type="entry name" value="Ribonucleas_3_3"/>
    <property type="match status" value="1"/>
</dbReference>
<proteinExistence type="inferred from homology"/>
<sequence>MTYPEKFLKRIEKLEEILGYTFKNKEYPLTALTHSSFVSEYKKDIKDYEVLEFLGDSVLSLIVSEILIKQYPKAREGELSKIRSSVISEAFLAKLAKMIKLNELVLLSRGEIAQKGMERESLLCDVFEAVFGAIYTDCGYYIDPPRQVFNRLFKDFLIKSIENNEIPRDYKSILQVYTQKHLKTIPKYILVEAKGPEHEKEFTVLCKVEDIVETIGKGKSKKEAENKAASKAYKKLKEKN</sequence>
<keyword evidence="15" id="KW-0699">rRNA-binding</keyword>
<dbReference type="GO" id="GO:0019843">
    <property type="term" value="F:rRNA binding"/>
    <property type="evidence" value="ECO:0007669"/>
    <property type="project" value="UniProtKB-KW"/>
</dbReference>
<dbReference type="GO" id="GO:0006397">
    <property type="term" value="P:mRNA processing"/>
    <property type="evidence" value="ECO:0007669"/>
    <property type="project" value="UniProtKB-UniRule"/>
</dbReference>
<dbReference type="EMBL" id="REFO01000012">
    <property type="protein sequence ID" value="RMA96176.1"/>
    <property type="molecule type" value="Genomic_DNA"/>
</dbReference>
<evidence type="ECO:0000256" key="9">
    <source>
        <dbReference type="ARBA" id="ARBA00022722"/>
    </source>
</evidence>
<evidence type="ECO:0000256" key="6">
    <source>
        <dbReference type="ARBA" id="ARBA00022552"/>
    </source>
</evidence>
<dbReference type="SMART" id="SM00535">
    <property type="entry name" value="RIBOc"/>
    <property type="match status" value="1"/>
</dbReference>
<dbReference type="Gene3D" id="3.30.160.20">
    <property type="match status" value="1"/>
</dbReference>
<comment type="subcellular location">
    <subcellularLocation>
        <location evidence="2 15">Cytoplasm</location>
    </subcellularLocation>
</comment>
<comment type="caution">
    <text evidence="18">The sequence shown here is derived from an EMBL/GenBank/DDBJ whole genome shotgun (WGS) entry which is preliminary data.</text>
</comment>
<dbReference type="Proteomes" id="UP000280842">
    <property type="component" value="Unassembled WGS sequence"/>
</dbReference>
<dbReference type="SUPFAM" id="SSF69065">
    <property type="entry name" value="RNase III domain-like"/>
    <property type="match status" value="1"/>
</dbReference>
<comment type="catalytic activity">
    <reaction evidence="1 15">
        <text>Endonucleolytic cleavage to 5'-phosphomonoester.</text>
        <dbReference type="EC" id="3.1.26.3"/>
    </reaction>
</comment>
<evidence type="ECO:0000256" key="2">
    <source>
        <dbReference type="ARBA" id="ARBA00004496"/>
    </source>
</evidence>
<keyword evidence="14 15" id="KW-0694">RNA-binding</keyword>
<dbReference type="SMART" id="SM00358">
    <property type="entry name" value="DSRM"/>
    <property type="match status" value="1"/>
</dbReference>
<dbReference type="PROSITE" id="PS50142">
    <property type="entry name" value="RNASE_3_2"/>
    <property type="match status" value="1"/>
</dbReference>
<dbReference type="Gene3D" id="1.10.1520.10">
    <property type="entry name" value="Ribonuclease III domain"/>
    <property type="match status" value="1"/>
</dbReference>
<protein>
    <recommendedName>
        <fullName evidence="15">Ribonuclease 3</fullName>
        <ecNumber evidence="15">3.1.26.3</ecNumber>
    </recommendedName>
    <alternativeName>
        <fullName evidence="15">Ribonuclease III</fullName>
        <shortName evidence="15">RNase III</shortName>
    </alternativeName>
</protein>
<evidence type="ECO:0000256" key="14">
    <source>
        <dbReference type="ARBA" id="ARBA00022884"/>
    </source>
</evidence>
<dbReference type="GO" id="GO:0010468">
    <property type="term" value="P:regulation of gene expression"/>
    <property type="evidence" value="ECO:0007669"/>
    <property type="project" value="TreeGrafter"/>
</dbReference>
<dbReference type="NCBIfam" id="TIGR02191">
    <property type="entry name" value="RNaseIII"/>
    <property type="match status" value="1"/>
</dbReference>
<accession>A0A3M0BHV5</accession>
<evidence type="ECO:0000256" key="10">
    <source>
        <dbReference type="ARBA" id="ARBA00022723"/>
    </source>
</evidence>
<organism evidence="18 19">
    <name type="scientific">Hydrogenothermus marinus</name>
    <dbReference type="NCBI Taxonomy" id="133270"/>
    <lineage>
        <taxon>Bacteria</taxon>
        <taxon>Pseudomonadati</taxon>
        <taxon>Aquificota</taxon>
        <taxon>Aquificia</taxon>
        <taxon>Aquificales</taxon>
        <taxon>Hydrogenothermaceae</taxon>
        <taxon>Hydrogenothermus</taxon>
    </lineage>
</organism>
<keyword evidence="19" id="KW-1185">Reference proteome</keyword>
<keyword evidence="8 15" id="KW-0819">tRNA processing</keyword>
<keyword evidence="7 15" id="KW-0507">mRNA processing</keyword>
<evidence type="ECO:0000256" key="11">
    <source>
        <dbReference type="ARBA" id="ARBA00022759"/>
    </source>
</evidence>
<dbReference type="EC" id="3.1.26.3" evidence="15"/>
<dbReference type="GO" id="GO:0006364">
    <property type="term" value="P:rRNA processing"/>
    <property type="evidence" value="ECO:0007669"/>
    <property type="project" value="UniProtKB-UniRule"/>
</dbReference>
<dbReference type="GO" id="GO:0005737">
    <property type="term" value="C:cytoplasm"/>
    <property type="evidence" value="ECO:0007669"/>
    <property type="project" value="UniProtKB-SubCell"/>
</dbReference>
<evidence type="ECO:0000313" key="18">
    <source>
        <dbReference type="EMBL" id="RMA96176.1"/>
    </source>
</evidence>
<keyword evidence="10 15" id="KW-0479">Metal-binding</keyword>
<evidence type="ECO:0000313" key="19">
    <source>
        <dbReference type="Proteomes" id="UP000280842"/>
    </source>
</evidence>
<feature type="active site" evidence="15">
    <location>
        <position position="56"/>
    </location>
</feature>
<name>A0A3M0BHV5_9AQUI</name>
<reference evidence="18 19" key="1">
    <citation type="submission" date="2018-10" db="EMBL/GenBank/DDBJ databases">
        <title>Genomic Encyclopedia of Archaeal and Bacterial Type Strains, Phase II (KMG-II): from individual species to whole genera.</title>
        <authorList>
            <person name="Goeker M."/>
        </authorList>
    </citation>
    <scope>NUCLEOTIDE SEQUENCE [LARGE SCALE GENOMIC DNA]</scope>
    <source>
        <strain evidence="18 19">VM1</strain>
    </source>
</reference>
<feature type="binding site" evidence="15">
    <location>
        <position position="52"/>
    </location>
    <ligand>
        <name>Mg(2+)</name>
        <dbReference type="ChEBI" id="CHEBI:18420"/>
    </ligand>
</feature>
<comment type="function">
    <text evidence="15">Digests double-stranded RNA. Involved in the processing of primary rRNA transcript to yield the immediate precursors to the large and small rRNAs (23S and 16S). Processes some mRNAs, and tRNAs when they are encoded in the rRNA operon. Processes pre-crRNA and tracrRNA of type II CRISPR loci if present in the organism.</text>
</comment>
<keyword evidence="5 15" id="KW-0963">Cytoplasm</keyword>
<keyword evidence="9 15" id="KW-0540">Nuclease</keyword>
<dbReference type="OrthoDB" id="9805026at2"/>
<comment type="similarity">
    <text evidence="3">Belongs to the ribonuclease III family.</text>
</comment>
<feature type="domain" description="RNase III" evidence="17">
    <location>
        <begin position="11"/>
        <end position="139"/>
    </location>
</feature>
<feature type="domain" description="DRBM" evidence="16">
    <location>
        <begin position="169"/>
        <end position="238"/>
    </location>
</feature>
<feature type="binding site" evidence="15">
    <location>
        <position position="125"/>
    </location>
    <ligand>
        <name>Mg(2+)</name>
        <dbReference type="ChEBI" id="CHEBI:18420"/>
    </ligand>
</feature>
<dbReference type="GO" id="GO:0003725">
    <property type="term" value="F:double-stranded RNA binding"/>
    <property type="evidence" value="ECO:0007669"/>
    <property type="project" value="TreeGrafter"/>
</dbReference>
<evidence type="ECO:0000256" key="12">
    <source>
        <dbReference type="ARBA" id="ARBA00022801"/>
    </source>
</evidence>
<dbReference type="GO" id="GO:0046872">
    <property type="term" value="F:metal ion binding"/>
    <property type="evidence" value="ECO:0007669"/>
    <property type="project" value="UniProtKB-KW"/>
</dbReference>
<evidence type="ECO:0000256" key="3">
    <source>
        <dbReference type="ARBA" id="ARBA00010183"/>
    </source>
</evidence>
<dbReference type="AlphaFoldDB" id="A0A3M0BHV5"/>
<evidence type="ECO:0000256" key="15">
    <source>
        <dbReference type="HAMAP-Rule" id="MF_00104"/>
    </source>
</evidence>
<dbReference type="InterPro" id="IPR036389">
    <property type="entry name" value="RNase_III_sf"/>
</dbReference>
<dbReference type="GO" id="GO:0042802">
    <property type="term" value="F:identical protein binding"/>
    <property type="evidence" value="ECO:0007669"/>
    <property type="project" value="UniProtKB-ARBA"/>
</dbReference>
<dbReference type="PROSITE" id="PS50137">
    <property type="entry name" value="DS_RBD"/>
    <property type="match status" value="1"/>
</dbReference>
<evidence type="ECO:0000256" key="1">
    <source>
        <dbReference type="ARBA" id="ARBA00000109"/>
    </source>
</evidence>
<dbReference type="FunFam" id="1.10.1520.10:FF:000001">
    <property type="entry name" value="Ribonuclease 3"/>
    <property type="match status" value="1"/>
</dbReference>
<dbReference type="CDD" id="cd00593">
    <property type="entry name" value="RIBOc"/>
    <property type="match status" value="1"/>
</dbReference>
<dbReference type="RefSeq" id="WP_121923305.1">
    <property type="nucleotide sequence ID" value="NZ_REFO01000012.1"/>
</dbReference>
<keyword evidence="11 15" id="KW-0255">Endonuclease</keyword>
<keyword evidence="6 15" id="KW-0698">rRNA processing</keyword>
<evidence type="ECO:0000256" key="13">
    <source>
        <dbReference type="ARBA" id="ARBA00022842"/>
    </source>
</evidence>
<dbReference type="PANTHER" id="PTHR11207:SF0">
    <property type="entry name" value="RIBONUCLEASE 3"/>
    <property type="match status" value="1"/>
</dbReference>
<comment type="subunit">
    <text evidence="4 15">Homodimer.</text>
</comment>
<comment type="cofactor">
    <cofactor evidence="15">
        <name>Mg(2+)</name>
        <dbReference type="ChEBI" id="CHEBI:18420"/>
    </cofactor>
</comment>
<feature type="active site" evidence="15">
    <location>
        <position position="128"/>
    </location>
</feature>
<dbReference type="InterPro" id="IPR011907">
    <property type="entry name" value="RNase_III"/>
</dbReference>